<dbReference type="Proteomes" id="UP000260136">
    <property type="component" value="Chromosome"/>
</dbReference>
<sequence length="70" mass="7732">MSAFVLTSDVDKKSVPSEQSLQVSEADIRIAPTKFQASATKNTIITQGPSLIGIHANEKEDLQTKRFINW</sequence>
<evidence type="ECO:0000259" key="2">
    <source>
        <dbReference type="Pfam" id="PF03202"/>
    </source>
</evidence>
<evidence type="ECO:0000256" key="1">
    <source>
        <dbReference type="ARBA" id="ARBA00009031"/>
    </source>
</evidence>
<dbReference type="Pfam" id="PF03202">
    <property type="entry name" value="Lipoprotein_10"/>
    <property type="match status" value="1"/>
</dbReference>
<dbReference type="EMBL" id="LS991952">
    <property type="protein sequence ID" value="SYV93776.1"/>
    <property type="molecule type" value="Genomic_DNA"/>
</dbReference>
<dbReference type="AlphaFoldDB" id="A0A3B0PQQ3"/>
<evidence type="ECO:0000313" key="3">
    <source>
        <dbReference type="EMBL" id="SYV93776.1"/>
    </source>
</evidence>
<name>A0A3B0PQQ3_MYCGL</name>
<organism evidence="3 4">
    <name type="scientific">Mycoplasmoides gallisepticum</name>
    <name type="common">Mycoplasma gallisepticum</name>
    <dbReference type="NCBI Taxonomy" id="2096"/>
    <lineage>
        <taxon>Bacteria</taxon>
        <taxon>Bacillati</taxon>
        <taxon>Mycoplasmatota</taxon>
        <taxon>Mycoplasmoidales</taxon>
        <taxon>Mycoplasmoidaceae</taxon>
        <taxon>Mycoplasmoides</taxon>
    </lineage>
</organism>
<proteinExistence type="inferred from homology"/>
<accession>A0A3B0PQQ3</accession>
<dbReference type="InterPro" id="IPR004890">
    <property type="entry name" value="Lipoprotein_10_C"/>
</dbReference>
<gene>
    <name evidence="3" type="ORF">NCTC10115_00065</name>
</gene>
<comment type="similarity">
    <text evidence="1">Belongs to the MG185/MG260 family.</text>
</comment>
<feature type="non-terminal residue" evidence="3">
    <location>
        <position position="70"/>
    </location>
</feature>
<reference evidence="4" key="1">
    <citation type="submission" date="2018-06" db="EMBL/GenBank/DDBJ databases">
        <authorList>
            <consortium name="Pathogen Informatics"/>
        </authorList>
    </citation>
    <scope>NUCLEOTIDE SEQUENCE [LARGE SCALE GENOMIC DNA]</scope>
    <source>
        <strain evidence="4">NCTC10115</strain>
    </source>
</reference>
<feature type="domain" description="Mycoplasma lipoprotein C-terminal" evidence="2">
    <location>
        <begin position="45"/>
        <end position="70"/>
    </location>
</feature>
<keyword evidence="3" id="KW-0449">Lipoprotein</keyword>
<evidence type="ECO:0000313" key="4">
    <source>
        <dbReference type="Proteomes" id="UP000260136"/>
    </source>
</evidence>
<protein>
    <submittedName>
        <fullName evidence="3">Lipoprotein</fullName>
    </submittedName>
</protein>